<protein>
    <submittedName>
        <fullName evidence="2">Uncharacterized protein</fullName>
    </submittedName>
</protein>
<feature type="region of interest" description="Disordered" evidence="1">
    <location>
        <begin position="126"/>
        <end position="148"/>
    </location>
</feature>
<proteinExistence type="predicted"/>
<comment type="caution">
    <text evidence="2">The sequence shown here is derived from an EMBL/GenBank/DDBJ whole genome shotgun (WGS) entry which is preliminary data.</text>
</comment>
<dbReference type="Proteomes" id="UP000692954">
    <property type="component" value="Unassembled WGS sequence"/>
</dbReference>
<reference evidence="2" key="1">
    <citation type="submission" date="2021-01" db="EMBL/GenBank/DDBJ databases">
        <authorList>
            <consortium name="Genoscope - CEA"/>
            <person name="William W."/>
        </authorList>
    </citation>
    <scope>NUCLEOTIDE SEQUENCE</scope>
</reference>
<evidence type="ECO:0000313" key="2">
    <source>
        <dbReference type="EMBL" id="CAD8111808.1"/>
    </source>
</evidence>
<gene>
    <name evidence="2" type="ORF">PSON_ATCC_30995.1.T0990068</name>
</gene>
<keyword evidence="3" id="KW-1185">Reference proteome</keyword>
<accession>A0A8S1Q8B4</accession>
<dbReference type="AlphaFoldDB" id="A0A8S1Q8B4"/>
<evidence type="ECO:0000313" key="3">
    <source>
        <dbReference type="Proteomes" id="UP000692954"/>
    </source>
</evidence>
<sequence length="148" mass="17878">MHIKVNHEALFIYIMIGERKKEKPQNPHKINDNVDNDDLDQNLCDNESDYYIQNTFDDDMIGDNEKKINITKNQRNIKKIERKIIKFNNPNQINDMESNSHTYLSLFDEQEEQQQILEEEQNCKVKKANKSQYRSFKKEQKKQTEYFD</sequence>
<dbReference type="EMBL" id="CAJJDN010000099">
    <property type="protein sequence ID" value="CAD8111808.1"/>
    <property type="molecule type" value="Genomic_DNA"/>
</dbReference>
<feature type="compositionally biased region" description="Basic and acidic residues" evidence="1">
    <location>
        <begin position="136"/>
        <end position="148"/>
    </location>
</feature>
<evidence type="ECO:0000256" key="1">
    <source>
        <dbReference type="SAM" id="MobiDB-lite"/>
    </source>
</evidence>
<organism evidence="2 3">
    <name type="scientific">Paramecium sonneborni</name>
    <dbReference type="NCBI Taxonomy" id="65129"/>
    <lineage>
        <taxon>Eukaryota</taxon>
        <taxon>Sar</taxon>
        <taxon>Alveolata</taxon>
        <taxon>Ciliophora</taxon>
        <taxon>Intramacronucleata</taxon>
        <taxon>Oligohymenophorea</taxon>
        <taxon>Peniculida</taxon>
        <taxon>Parameciidae</taxon>
        <taxon>Paramecium</taxon>
    </lineage>
</organism>
<name>A0A8S1Q8B4_9CILI</name>